<evidence type="ECO:0000256" key="1">
    <source>
        <dbReference type="ARBA" id="ARBA00012552"/>
    </source>
</evidence>
<evidence type="ECO:0000259" key="11">
    <source>
        <dbReference type="PROSITE" id="PS51194"/>
    </source>
</evidence>
<sequence>MNQKMSLLGCDSMYGLLLRQVRKGDLCRAWVARCSSSQVIASNEPLRDRRKENENVEFLQQSQPPSRAVDPKTSSWVDVNREAGRRPGSFRSRNIGLDRFFDTQRRHERSAAREQWTQRNVLPNRFQNSEGSWNRDIEVPKVDFKHLSLSPIKKNLYKESPSVTNRSEEEISEWFTHNEVVLKGKSSPRPVFQFSEAGFPPAIMEKLKMACFQKPTVIQSISWPVALTGHDMISIARTGSGKTLAYTLPGIVHLQNQQQPENIRGPVVLILAPTRELVQQISSMTMNFHSKVACAYGGSGRDQQARIIRAGVDILAAAPGRLLDFLIAGILNLNRCTYLVLDEADRMLDMGFEPQIRKIVSMIRPDRQTLMFSATWPKEIRTLAKDFLTDPIFVNVGSLKLAANNNIKQLIAQHCKTLIFVGMKRVADWLTRLVRKQGYPALSLHGDKSQTERNFVMNDFKNGECSILIATDVAARGLDVNDIKYVINFDCPRNVEDYIHRIGRTARHDKTGTSYTLFTLNDAPMANDLVNVLKEAKQTIPSDLLELANNRRSAKSFKGFVFFFFFFFINNSNWPFRKNP</sequence>
<comment type="catalytic activity">
    <reaction evidence="6">
        <text>ATP + H2O = ADP + phosphate + H(+)</text>
        <dbReference type="Rhea" id="RHEA:13065"/>
        <dbReference type="ChEBI" id="CHEBI:15377"/>
        <dbReference type="ChEBI" id="CHEBI:15378"/>
        <dbReference type="ChEBI" id="CHEBI:30616"/>
        <dbReference type="ChEBI" id="CHEBI:43474"/>
        <dbReference type="ChEBI" id="CHEBI:456216"/>
        <dbReference type="EC" id="3.6.4.13"/>
    </reaction>
</comment>
<dbReference type="Gene3D" id="3.40.50.300">
    <property type="entry name" value="P-loop containing nucleotide triphosphate hydrolases"/>
    <property type="match status" value="2"/>
</dbReference>
<dbReference type="Proteomes" id="UP000242913">
    <property type="component" value="Unassembled WGS sequence"/>
</dbReference>
<feature type="region of interest" description="Disordered" evidence="9">
    <location>
        <begin position="54"/>
        <end position="90"/>
    </location>
</feature>
<dbReference type="PANTHER" id="PTHR47958">
    <property type="entry name" value="ATP-DEPENDENT RNA HELICASE DBP3"/>
    <property type="match status" value="1"/>
</dbReference>
<dbReference type="AlphaFoldDB" id="A0A238BWU9"/>
<feature type="domain" description="Helicase C-terminal" evidence="11">
    <location>
        <begin position="406"/>
        <end position="548"/>
    </location>
</feature>
<dbReference type="GO" id="GO:0003724">
    <property type="term" value="F:RNA helicase activity"/>
    <property type="evidence" value="ECO:0007669"/>
    <property type="project" value="UniProtKB-EC"/>
</dbReference>
<dbReference type="OrthoDB" id="196131at2759"/>
<evidence type="ECO:0000256" key="7">
    <source>
        <dbReference type="PROSITE-ProRule" id="PRU00552"/>
    </source>
</evidence>
<gene>
    <name evidence="13" type="ORF">X798_03156</name>
</gene>
<dbReference type="InterPro" id="IPR001650">
    <property type="entry name" value="Helicase_C-like"/>
</dbReference>
<evidence type="ECO:0000256" key="2">
    <source>
        <dbReference type="ARBA" id="ARBA00022741"/>
    </source>
</evidence>
<evidence type="ECO:0000256" key="3">
    <source>
        <dbReference type="ARBA" id="ARBA00022801"/>
    </source>
</evidence>
<dbReference type="PROSITE" id="PS00039">
    <property type="entry name" value="DEAD_ATP_HELICASE"/>
    <property type="match status" value="1"/>
</dbReference>
<dbReference type="FunFam" id="3.40.50.300:FF:000008">
    <property type="entry name" value="ATP-dependent RNA helicase RhlB"/>
    <property type="match status" value="1"/>
</dbReference>
<feature type="domain" description="Helicase ATP-binding" evidence="10">
    <location>
        <begin position="223"/>
        <end position="394"/>
    </location>
</feature>
<accession>A0A238BWU9</accession>
<dbReference type="PROSITE" id="PS51195">
    <property type="entry name" value="Q_MOTIF"/>
    <property type="match status" value="1"/>
</dbReference>
<dbReference type="GO" id="GO:0016787">
    <property type="term" value="F:hydrolase activity"/>
    <property type="evidence" value="ECO:0007669"/>
    <property type="project" value="UniProtKB-KW"/>
</dbReference>
<evidence type="ECO:0000256" key="6">
    <source>
        <dbReference type="ARBA" id="ARBA00047984"/>
    </source>
</evidence>
<keyword evidence="5 8" id="KW-0067">ATP-binding</keyword>
<dbReference type="SMART" id="SM00490">
    <property type="entry name" value="HELICc"/>
    <property type="match status" value="1"/>
</dbReference>
<evidence type="ECO:0000259" key="12">
    <source>
        <dbReference type="PROSITE" id="PS51195"/>
    </source>
</evidence>
<dbReference type="InterPro" id="IPR000629">
    <property type="entry name" value="RNA-helicase_DEAD-box_CS"/>
</dbReference>
<dbReference type="FunFam" id="3.40.50.300:FF:000079">
    <property type="entry name" value="probable ATP-dependent RNA helicase DDX17"/>
    <property type="match status" value="1"/>
</dbReference>
<dbReference type="GO" id="GO:0005524">
    <property type="term" value="F:ATP binding"/>
    <property type="evidence" value="ECO:0007669"/>
    <property type="project" value="UniProtKB-KW"/>
</dbReference>
<keyword evidence="2 8" id="KW-0547">Nucleotide-binding</keyword>
<feature type="domain" description="DEAD-box RNA helicase Q" evidence="12">
    <location>
        <begin position="192"/>
        <end position="220"/>
    </location>
</feature>
<feature type="short sequence motif" description="Q motif" evidence="7">
    <location>
        <begin position="192"/>
        <end position="220"/>
    </location>
</feature>
<evidence type="ECO:0000256" key="4">
    <source>
        <dbReference type="ARBA" id="ARBA00022806"/>
    </source>
</evidence>
<dbReference type="CDD" id="cd18787">
    <property type="entry name" value="SF2_C_DEAD"/>
    <property type="match status" value="1"/>
</dbReference>
<dbReference type="InterPro" id="IPR014014">
    <property type="entry name" value="RNA_helicase_DEAD_Q_motif"/>
</dbReference>
<dbReference type="Pfam" id="PF00271">
    <property type="entry name" value="Helicase_C"/>
    <property type="match status" value="1"/>
</dbReference>
<reference evidence="13 14" key="1">
    <citation type="submission" date="2015-12" db="EMBL/GenBank/DDBJ databases">
        <title>Draft genome of the nematode, Onchocerca flexuosa.</title>
        <authorList>
            <person name="Mitreva M."/>
        </authorList>
    </citation>
    <scope>NUCLEOTIDE SEQUENCE [LARGE SCALE GENOMIC DNA]</scope>
    <source>
        <strain evidence="13">Red Deer</strain>
    </source>
</reference>
<dbReference type="GO" id="GO:0043186">
    <property type="term" value="C:P granule"/>
    <property type="evidence" value="ECO:0007669"/>
    <property type="project" value="UniProtKB-ARBA"/>
</dbReference>
<dbReference type="EC" id="3.6.4.13" evidence="1"/>
<evidence type="ECO:0000256" key="8">
    <source>
        <dbReference type="RuleBase" id="RU000492"/>
    </source>
</evidence>
<keyword evidence="3 8" id="KW-0378">Hydrolase</keyword>
<proteinExistence type="inferred from homology"/>
<name>A0A238BWU9_9BILA</name>
<dbReference type="SMART" id="SM00487">
    <property type="entry name" value="DEXDc"/>
    <property type="match status" value="1"/>
</dbReference>
<dbReference type="SUPFAM" id="SSF52540">
    <property type="entry name" value="P-loop containing nucleoside triphosphate hydrolases"/>
    <property type="match status" value="1"/>
</dbReference>
<dbReference type="PROSITE" id="PS51192">
    <property type="entry name" value="HELICASE_ATP_BIND_1"/>
    <property type="match status" value="1"/>
</dbReference>
<organism evidence="13 14">
    <name type="scientific">Onchocerca flexuosa</name>
    <dbReference type="NCBI Taxonomy" id="387005"/>
    <lineage>
        <taxon>Eukaryota</taxon>
        <taxon>Metazoa</taxon>
        <taxon>Ecdysozoa</taxon>
        <taxon>Nematoda</taxon>
        <taxon>Chromadorea</taxon>
        <taxon>Rhabditida</taxon>
        <taxon>Spirurina</taxon>
        <taxon>Spiruromorpha</taxon>
        <taxon>Filarioidea</taxon>
        <taxon>Onchocercidae</taxon>
        <taxon>Onchocerca</taxon>
    </lineage>
</organism>
<evidence type="ECO:0000256" key="5">
    <source>
        <dbReference type="ARBA" id="ARBA00022840"/>
    </source>
</evidence>
<evidence type="ECO:0000256" key="9">
    <source>
        <dbReference type="SAM" id="MobiDB-lite"/>
    </source>
</evidence>
<dbReference type="Pfam" id="PF00270">
    <property type="entry name" value="DEAD"/>
    <property type="match status" value="1"/>
</dbReference>
<dbReference type="InterPro" id="IPR011545">
    <property type="entry name" value="DEAD/DEAH_box_helicase_dom"/>
</dbReference>
<evidence type="ECO:0000313" key="13">
    <source>
        <dbReference type="EMBL" id="OZC09753.1"/>
    </source>
</evidence>
<dbReference type="GO" id="GO:0003676">
    <property type="term" value="F:nucleic acid binding"/>
    <property type="evidence" value="ECO:0007669"/>
    <property type="project" value="InterPro"/>
</dbReference>
<keyword evidence="14" id="KW-1185">Reference proteome</keyword>
<keyword evidence="4 8" id="KW-0347">Helicase</keyword>
<dbReference type="InterPro" id="IPR014001">
    <property type="entry name" value="Helicase_ATP-bd"/>
</dbReference>
<dbReference type="EMBL" id="KZ269991">
    <property type="protein sequence ID" value="OZC09753.1"/>
    <property type="molecule type" value="Genomic_DNA"/>
</dbReference>
<evidence type="ECO:0000313" key="14">
    <source>
        <dbReference type="Proteomes" id="UP000242913"/>
    </source>
</evidence>
<comment type="similarity">
    <text evidence="8">Belongs to the DEAD box helicase family.</text>
</comment>
<evidence type="ECO:0000259" key="10">
    <source>
        <dbReference type="PROSITE" id="PS51192"/>
    </source>
</evidence>
<dbReference type="PROSITE" id="PS51194">
    <property type="entry name" value="HELICASE_CTER"/>
    <property type="match status" value="1"/>
</dbReference>
<dbReference type="InterPro" id="IPR027417">
    <property type="entry name" value="P-loop_NTPase"/>
</dbReference>
<protein>
    <recommendedName>
        <fullName evidence="1">RNA helicase</fullName>
        <ecNumber evidence="1">3.6.4.13</ecNumber>
    </recommendedName>
</protein>